<dbReference type="InterPro" id="IPR003409">
    <property type="entry name" value="MORN"/>
</dbReference>
<evidence type="ECO:0000313" key="3">
    <source>
        <dbReference type="EMBL" id="EJK50481.1"/>
    </source>
</evidence>
<dbReference type="OrthoDB" id="270720at2759"/>
<feature type="region of interest" description="Disordered" evidence="2">
    <location>
        <begin position="253"/>
        <end position="350"/>
    </location>
</feature>
<dbReference type="Pfam" id="PF02493">
    <property type="entry name" value="MORN"/>
    <property type="match status" value="3"/>
</dbReference>
<comment type="caution">
    <text evidence="3">The sequence shown here is derived from an EMBL/GenBank/DDBJ whole genome shotgun (WGS) entry which is preliminary data.</text>
</comment>
<dbReference type="Proteomes" id="UP000266841">
    <property type="component" value="Unassembled WGS sequence"/>
</dbReference>
<gene>
    <name evidence="3" type="ORF">THAOC_30521</name>
</gene>
<feature type="region of interest" description="Disordered" evidence="2">
    <location>
        <begin position="183"/>
        <end position="210"/>
    </location>
</feature>
<feature type="non-terminal residue" evidence="3">
    <location>
        <position position="1"/>
    </location>
</feature>
<protein>
    <recommendedName>
        <fullName evidence="5">MORN repeat-containing protein 5</fullName>
    </recommendedName>
</protein>
<dbReference type="EMBL" id="AGNL01043568">
    <property type="protein sequence ID" value="EJK50481.1"/>
    <property type="molecule type" value="Genomic_DNA"/>
</dbReference>
<sequence>QWSEGKQNGRGWHVFIQGDDSFKMFERDYVNDELILGKVSFQPHRDPRLEYYGGLDDWLEESGQGTMKFKNGDIYEGGFERSVMHGVGKFTFSDADILGRLHFQGCWDKAPRKLINLGPYQPWLLRATKPDETVELSNSFADSRASRFAGFRGRENPREVARGARTREARESAKALRPDSGFFQVSSYQDGSGKGEAGTLPPGDTTGLVSTISPADERRQRYLLDLMWASLDGDYEFSDFELSLLWTPKSDTTVPSSMAEPTPVAESAPAASSSVVDQMPVTESATAAPSSLAEPTPSHTTPVVWPEDVATTPVEGPARELEGGNNRPPPEEAYLGSSDRDGTAPRLIDR</sequence>
<dbReference type="Gene3D" id="2.20.110.10">
    <property type="entry name" value="Histone H3 K4-specific methyltransferase SET7/9 N-terminal domain"/>
    <property type="match status" value="1"/>
</dbReference>
<keyword evidence="4" id="KW-1185">Reference proteome</keyword>
<proteinExistence type="predicted"/>
<name>K0RNI4_THAOC</name>
<keyword evidence="1" id="KW-0677">Repeat</keyword>
<evidence type="ECO:0000256" key="2">
    <source>
        <dbReference type="SAM" id="MobiDB-lite"/>
    </source>
</evidence>
<organism evidence="3 4">
    <name type="scientific">Thalassiosira oceanica</name>
    <name type="common">Marine diatom</name>
    <dbReference type="NCBI Taxonomy" id="159749"/>
    <lineage>
        <taxon>Eukaryota</taxon>
        <taxon>Sar</taxon>
        <taxon>Stramenopiles</taxon>
        <taxon>Ochrophyta</taxon>
        <taxon>Bacillariophyta</taxon>
        <taxon>Coscinodiscophyceae</taxon>
        <taxon>Thalassiosirophycidae</taxon>
        <taxon>Thalassiosirales</taxon>
        <taxon>Thalassiosiraceae</taxon>
        <taxon>Thalassiosira</taxon>
    </lineage>
</organism>
<dbReference type="AlphaFoldDB" id="K0RNI4"/>
<evidence type="ECO:0000313" key="4">
    <source>
        <dbReference type="Proteomes" id="UP000266841"/>
    </source>
</evidence>
<reference evidence="3 4" key="1">
    <citation type="journal article" date="2012" name="Genome Biol.">
        <title>Genome and low-iron response of an oceanic diatom adapted to chronic iron limitation.</title>
        <authorList>
            <person name="Lommer M."/>
            <person name="Specht M."/>
            <person name="Roy A.S."/>
            <person name="Kraemer L."/>
            <person name="Andreson R."/>
            <person name="Gutowska M.A."/>
            <person name="Wolf J."/>
            <person name="Bergner S.V."/>
            <person name="Schilhabel M.B."/>
            <person name="Klostermeier U.C."/>
            <person name="Beiko R.G."/>
            <person name="Rosenstiel P."/>
            <person name="Hippler M."/>
            <person name="Laroche J."/>
        </authorList>
    </citation>
    <scope>NUCLEOTIDE SEQUENCE [LARGE SCALE GENOMIC DNA]</scope>
    <source>
        <strain evidence="3 4">CCMP1005</strain>
    </source>
</reference>
<evidence type="ECO:0000256" key="1">
    <source>
        <dbReference type="ARBA" id="ARBA00022737"/>
    </source>
</evidence>
<feature type="compositionally biased region" description="Low complexity" evidence="2">
    <location>
        <begin position="259"/>
        <end position="276"/>
    </location>
</feature>
<feature type="compositionally biased region" description="Basic and acidic residues" evidence="2">
    <location>
        <begin position="338"/>
        <end position="350"/>
    </location>
</feature>
<accession>K0RNI4</accession>
<evidence type="ECO:0008006" key="5">
    <source>
        <dbReference type="Google" id="ProtNLM"/>
    </source>
</evidence>
<dbReference type="SUPFAM" id="SSF82185">
    <property type="entry name" value="Histone H3 K4-specific methyltransferase SET7/9 N-terminal domain"/>
    <property type="match status" value="1"/>
</dbReference>